<accession>A0ABQ6IIK3</accession>
<keyword evidence="3" id="KW-1185">Reference proteome</keyword>
<reference evidence="3" key="1">
    <citation type="journal article" date="2019" name="Int. J. Syst. Evol. Microbiol.">
        <title>The Global Catalogue of Microorganisms (GCM) 10K type strain sequencing project: providing services to taxonomists for standard genome sequencing and annotation.</title>
        <authorList>
            <consortium name="The Broad Institute Genomics Platform"/>
            <consortium name="The Broad Institute Genome Sequencing Center for Infectious Disease"/>
            <person name="Wu L."/>
            <person name="Ma J."/>
        </authorList>
    </citation>
    <scope>NUCLEOTIDE SEQUENCE [LARGE SCALE GENOMIC DNA]</scope>
    <source>
        <strain evidence="3">NBRC 112299</strain>
    </source>
</reference>
<name>A0ABQ6IIK3_9MICO</name>
<comment type="caution">
    <text evidence="2">The sequence shown here is derived from an EMBL/GenBank/DDBJ whole genome shotgun (WGS) entry which is preliminary data.</text>
</comment>
<evidence type="ECO:0000313" key="3">
    <source>
        <dbReference type="Proteomes" id="UP001157125"/>
    </source>
</evidence>
<organism evidence="2 3">
    <name type="scientific">Demequina litorisediminis</name>
    <dbReference type="NCBI Taxonomy" id="1849022"/>
    <lineage>
        <taxon>Bacteria</taxon>
        <taxon>Bacillati</taxon>
        <taxon>Actinomycetota</taxon>
        <taxon>Actinomycetes</taxon>
        <taxon>Micrococcales</taxon>
        <taxon>Demequinaceae</taxon>
        <taxon>Demequina</taxon>
    </lineage>
</organism>
<evidence type="ECO:0008006" key="4">
    <source>
        <dbReference type="Google" id="ProtNLM"/>
    </source>
</evidence>
<evidence type="ECO:0000313" key="2">
    <source>
        <dbReference type="EMBL" id="GMA37549.1"/>
    </source>
</evidence>
<evidence type="ECO:0000256" key="1">
    <source>
        <dbReference type="SAM" id="MobiDB-lite"/>
    </source>
</evidence>
<sequence>MALTATERAGARLYVRVGQEHFQRGEDGLFTPLEPTFHDLVVFGRTADRAVERTRRAKQEPTTAPDEPTTQPAPPDTDGMSTSARLTRPSRTPGRASQPSPDSPSPAPGCSDGS</sequence>
<dbReference type="Proteomes" id="UP001157125">
    <property type="component" value="Unassembled WGS sequence"/>
</dbReference>
<feature type="region of interest" description="Disordered" evidence="1">
    <location>
        <begin position="51"/>
        <end position="114"/>
    </location>
</feature>
<dbReference type="EMBL" id="BSUN01000001">
    <property type="protein sequence ID" value="GMA37549.1"/>
    <property type="molecule type" value="Genomic_DNA"/>
</dbReference>
<protein>
    <recommendedName>
        <fullName evidence="4">Single-stranded DNA-binding protein</fullName>
    </recommendedName>
</protein>
<proteinExistence type="predicted"/>
<gene>
    <name evidence="2" type="ORF">GCM10025876_37530</name>
</gene>